<dbReference type="SUPFAM" id="SSF53383">
    <property type="entry name" value="PLP-dependent transferases"/>
    <property type="match status" value="1"/>
</dbReference>
<proteinExistence type="inferred from homology"/>
<organism evidence="8 9">
    <name type="scientific">Ruegeria denitrificans</name>
    <dbReference type="NCBI Taxonomy" id="1715692"/>
    <lineage>
        <taxon>Bacteria</taxon>
        <taxon>Pseudomonadati</taxon>
        <taxon>Pseudomonadota</taxon>
        <taxon>Alphaproteobacteria</taxon>
        <taxon>Rhodobacterales</taxon>
        <taxon>Roseobacteraceae</taxon>
        <taxon>Ruegeria</taxon>
    </lineage>
</organism>
<keyword evidence="4 6" id="KW-0663">Pyridoxal phosphate</keyword>
<dbReference type="Proteomes" id="UP000051260">
    <property type="component" value="Unassembled WGS sequence"/>
</dbReference>
<gene>
    <name evidence="8" type="primary">ddc_1</name>
    <name evidence="8" type="ORF">RUE5091_03100</name>
</gene>
<evidence type="ECO:0000313" key="8">
    <source>
        <dbReference type="EMBL" id="CUK08590.1"/>
    </source>
</evidence>
<keyword evidence="3" id="KW-0210">Decarboxylase</keyword>
<dbReference type="EC" id="4.1.1.86" evidence="8"/>
<dbReference type="InterPro" id="IPR002129">
    <property type="entry name" value="PyrdxlP-dep_de-COase"/>
</dbReference>
<dbReference type="Gene3D" id="3.90.1150.10">
    <property type="entry name" value="Aspartate Aminotransferase, domain 1"/>
    <property type="match status" value="1"/>
</dbReference>
<name>A0A0P1IUP7_9RHOB</name>
<dbReference type="Pfam" id="PF00282">
    <property type="entry name" value="Pyridoxal_deC"/>
    <property type="match status" value="1"/>
</dbReference>
<dbReference type="InterPro" id="IPR015424">
    <property type="entry name" value="PyrdxlP-dep_Trfase"/>
</dbReference>
<protein>
    <submittedName>
        <fullName evidence="8">L-2,4-diaminobutyrate decarboxylase</fullName>
        <ecNumber evidence="8">4.1.1.86</ecNumber>
    </submittedName>
</protein>
<keyword evidence="5 7" id="KW-0456">Lyase</keyword>
<sequence length="464" mass="50401">MHGRDALFPDFDQITDAENALTERLSQARRDYANRKATSAELTPDWLGELKSKQFDQAEELEPLMDWVINALDVGSVQMTHPGYLGLFNPAPTFASECADRIASAFNPQICVYSHAPAAVEIEQHVINELARRAGLPKGSGGHFTSGGAEANSAAVLCALQAKCPEYSDKGIYEFGGQPTIYVSKESHLAWLKMAHSAGIGRNAVRLIATDGQGQMDASCLATAIDEDSKNGCVPVLIVATAGTTNAGMIDPLKPCGALAREQGMWFHVDAAWGGAMIASTEGRTALDGIELADSITIDAHKWFATTMGAGMFLTSRPDIPAQVFRISASYMPESEAAKDFYVNSNQWSRRFVGLRLFLALGAAGWDGYGDHVERTIRLTNRFTENLRNAGWTKANQSLMGVSCMVPPEGHDAVQRYVDAVHEDGRFWISKAMFEGKPVLRACVTNGRTDEAIIDQLTEFLTTV</sequence>
<dbReference type="GO" id="GO:0019752">
    <property type="term" value="P:carboxylic acid metabolic process"/>
    <property type="evidence" value="ECO:0007669"/>
    <property type="project" value="InterPro"/>
</dbReference>
<dbReference type="EMBL" id="CYUD01000009">
    <property type="protein sequence ID" value="CUK08590.1"/>
    <property type="molecule type" value="Genomic_DNA"/>
</dbReference>
<keyword evidence="9" id="KW-1185">Reference proteome</keyword>
<dbReference type="InterPro" id="IPR015422">
    <property type="entry name" value="PyrdxlP-dep_Trfase_small"/>
</dbReference>
<dbReference type="AlphaFoldDB" id="A0A0P1IUP7"/>
<dbReference type="InterPro" id="IPR010977">
    <property type="entry name" value="Aromatic_deC"/>
</dbReference>
<evidence type="ECO:0000256" key="4">
    <source>
        <dbReference type="ARBA" id="ARBA00022898"/>
    </source>
</evidence>
<feature type="modified residue" description="N6-(pyridoxal phosphate)lysine" evidence="6">
    <location>
        <position position="302"/>
    </location>
</feature>
<evidence type="ECO:0000256" key="6">
    <source>
        <dbReference type="PIRSR" id="PIRSR602129-50"/>
    </source>
</evidence>
<evidence type="ECO:0000256" key="1">
    <source>
        <dbReference type="ARBA" id="ARBA00001933"/>
    </source>
</evidence>
<dbReference type="GO" id="GO:0033983">
    <property type="term" value="F:diaminobutyrate decarboxylase activity"/>
    <property type="evidence" value="ECO:0007669"/>
    <property type="project" value="UniProtKB-EC"/>
</dbReference>
<dbReference type="STRING" id="1715692.RUE5091_03100"/>
<dbReference type="RefSeq" id="WP_058282756.1">
    <property type="nucleotide sequence ID" value="NZ_CYUD01000009.1"/>
</dbReference>
<dbReference type="GO" id="GO:0030170">
    <property type="term" value="F:pyridoxal phosphate binding"/>
    <property type="evidence" value="ECO:0007669"/>
    <property type="project" value="InterPro"/>
</dbReference>
<accession>A0A0P1IUP7</accession>
<dbReference type="OrthoDB" id="9803665at2"/>
<dbReference type="Gene3D" id="3.40.640.10">
    <property type="entry name" value="Type I PLP-dependent aspartate aminotransferase-like (Major domain)"/>
    <property type="match status" value="1"/>
</dbReference>
<comment type="cofactor">
    <cofactor evidence="1 6 7">
        <name>pyridoxal 5'-phosphate</name>
        <dbReference type="ChEBI" id="CHEBI:597326"/>
    </cofactor>
</comment>
<dbReference type="PANTHER" id="PTHR11999">
    <property type="entry name" value="GROUP II PYRIDOXAL-5-PHOSPHATE DECARBOXYLASE"/>
    <property type="match status" value="1"/>
</dbReference>
<evidence type="ECO:0000256" key="7">
    <source>
        <dbReference type="RuleBase" id="RU000382"/>
    </source>
</evidence>
<evidence type="ECO:0000256" key="5">
    <source>
        <dbReference type="ARBA" id="ARBA00023239"/>
    </source>
</evidence>
<evidence type="ECO:0000256" key="3">
    <source>
        <dbReference type="ARBA" id="ARBA00022793"/>
    </source>
</evidence>
<dbReference type="PANTHER" id="PTHR11999:SF70">
    <property type="entry name" value="MIP05841P"/>
    <property type="match status" value="1"/>
</dbReference>
<comment type="similarity">
    <text evidence="2 7">Belongs to the group II decarboxylase family.</text>
</comment>
<dbReference type="InterPro" id="IPR015421">
    <property type="entry name" value="PyrdxlP-dep_Trfase_major"/>
</dbReference>
<evidence type="ECO:0000256" key="2">
    <source>
        <dbReference type="ARBA" id="ARBA00009533"/>
    </source>
</evidence>
<evidence type="ECO:0000313" key="9">
    <source>
        <dbReference type="Proteomes" id="UP000051260"/>
    </source>
</evidence>
<reference evidence="9" key="1">
    <citation type="submission" date="2015-09" db="EMBL/GenBank/DDBJ databases">
        <authorList>
            <person name="Rodrigo-Torres L."/>
            <person name="Arahal D.R."/>
        </authorList>
    </citation>
    <scope>NUCLEOTIDE SEQUENCE [LARGE SCALE GENOMIC DNA]</scope>
    <source>
        <strain evidence="9">CECT 5091</strain>
    </source>
</reference>